<evidence type="ECO:0000256" key="2">
    <source>
        <dbReference type="ARBA" id="ARBA00004496"/>
    </source>
</evidence>
<dbReference type="InterPro" id="IPR020084">
    <property type="entry name" value="NUDIX_hydrolase_CS"/>
</dbReference>
<dbReference type="PROSITE" id="PS51462">
    <property type="entry name" value="NUDIX"/>
    <property type="match status" value="1"/>
</dbReference>
<evidence type="ECO:0000256" key="9">
    <source>
        <dbReference type="ARBA" id="ARBA00047661"/>
    </source>
</evidence>
<dbReference type="GO" id="GO:0000184">
    <property type="term" value="P:nuclear-transcribed mRNA catabolic process, nonsense-mediated decay"/>
    <property type="evidence" value="ECO:0007669"/>
    <property type="project" value="InterPro"/>
</dbReference>
<dbReference type="GO" id="GO:0000290">
    <property type="term" value="P:deadenylation-dependent decapping of nuclear-transcribed mRNA"/>
    <property type="evidence" value="ECO:0000318"/>
    <property type="project" value="GO_Central"/>
</dbReference>
<evidence type="ECO:0000313" key="13">
    <source>
        <dbReference type="Proteomes" id="UP000009022"/>
    </source>
</evidence>
<evidence type="ECO:0000256" key="3">
    <source>
        <dbReference type="ARBA" id="ARBA00005279"/>
    </source>
</evidence>
<feature type="non-terminal residue" evidence="12">
    <location>
        <position position="1"/>
    </location>
</feature>
<dbReference type="Gene3D" id="1.10.10.1050">
    <property type="entry name" value="Dcp2, box A domain"/>
    <property type="match status" value="1"/>
</dbReference>
<dbReference type="InterPro" id="IPR015797">
    <property type="entry name" value="NUDIX_hydrolase-like_dom_sf"/>
</dbReference>
<dbReference type="STRING" id="10228.B3RS47"/>
<comment type="subcellular location">
    <subcellularLocation>
        <location evidence="2">Cytoplasm</location>
    </subcellularLocation>
</comment>
<evidence type="ECO:0000256" key="1">
    <source>
        <dbReference type="ARBA" id="ARBA00001936"/>
    </source>
</evidence>
<reference evidence="12 13" key="1">
    <citation type="journal article" date="2008" name="Nature">
        <title>The Trichoplax genome and the nature of placozoans.</title>
        <authorList>
            <person name="Srivastava M."/>
            <person name="Begovic E."/>
            <person name="Chapman J."/>
            <person name="Putnam N.H."/>
            <person name="Hellsten U."/>
            <person name="Kawashima T."/>
            <person name="Kuo A."/>
            <person name="Mitros T."/>
            <person name="Salamov A."/>
            <person name="Carpenter M.L."/>
            <person name="Signorovitch A.Y."/>
            <person name="Moreno M.A."/>
            <person name="Kamm K."/>
            <person name="Grimwood J."/>
            <person name="Schmutz J."/>
            <person name="Shapiro H."/>
            <person name="Grigoriev I.V."/>
            <person name="Buss L.W."/>
            <person name="Schierwater B."/>
            <person name="Dellaporta S.L."/>
            <person name="Rokhsar D.S."/>
        </authorList>
    </citation>
    <scope>NUCLEOTIDE SEQUENCE [LARGE SCALE GENOMIC DNA]</scope>
    <source>
        <strain evidence="12 13">Grell-BS-1999</strain>
    </source>
</reference>
<dbReference type="OrthoDB" id="18996at2759"/>
<dbReference type="EMBL" id="DS985243">
    <property type="protein sequence ID" value="EDV26991.1"/>
    <property type="molecule type" value="Genomic_DNA"/>
</dbReference>
<dbReference type="GO" id="GO:0000932">
    <property type="term" value="C:P-body"/>
    <property type="evidence" value="ECO:0000318"/>
    <property type="project" value="GO_Central"/>
</dbReference>
<dbReference type="SUPFAM" id="SSF140586">
    <property type="entry name" value="Dcp2 domain-like"/>
    <property type="match status" value="1"/>
</dbReference>
<dbReference type="FunCoup" id="B3RS47">
    <property type="interactions" value="1430"/>
</dbReference>
<evidence type="ECO:0000313" key="12">
    <source>
        <dbReference type="EMBL" id="EDV26991.1"/>
    </source>
</evidence>
<dbReference type="GO" id="GO:0030145">
    <property type="term" value="F:manganese ion binding"/>
    <property type="evidence" value="ECO:0007669"/>
    <property type="project" value="InterPro"/>
</dbReference>
<dbReference type="KEGG" id="tad:TRIADDRAFT_22739"/>
<dbReference type="SUPFAM" id="SSF55811">
    <property type="entry name" value="Nudix"/>
    <property type="match status" value="1"/>
</dbReference>
<dbReference type="GO" id="GO:0003723">
    <property type="term" value="F:RNA binding"/>
    <property type="evidence" value="ECO:0007669"/>
    <property type="project" value="UniProtKB-KW"/>
</dbReference>
<dbReference type="InterPro" id="IPR036189">
    <property type="entry name" value="DCP2_BoxA_sf"/>
</dbReference>
<keyword evidence="13" id="KW-1185">Reference proteome</keyword>
<evidence type="ECO:0000256" key="8">
    <source>
        <dbReference type="ARBA" id="ARBA00023211"/>
    </source>
</evidence>
<dbReference type="InterPro" id="IPR007722">
    <property type="entry name" value="DCP2_BoxA"/>
</dbReference>
<comment type="catalytic activity">
    <reaction evidence="9">
        <text>a 5'-end (N(7)-methyl 5'-triphosphoguanosine)-ribonucleoside in mRNA + H2O = N(7)-methyl-GDP + a 5'-end phospho-ribonucleoside in mRNA + 2 H(+)</text>
        <dbReference type="Rhea" id="RHEA:67484"/>
        <dbReference type="Rhea" id="RHEA-COMP:15692"/>
        <dbReference type="Rhea" id="RHEA-COMP:17167"/>
        <dbReference type="ChEBI" id="CHEBI:15377"/>
        <dbReference type="ChEBI" id="CHEBI:15378"/>
        <dbReference type="ChEBI" id="CHEBI:63714"/>
        <dbReference type="ChEBI" id="CHEBI:138282"/>
        <dbReference type="ChEBI" id="CHEBI:156461"/>
        <dbReference type="EC" id="3.6.1.62"/>
    </reaction>
    <physiologicalReaction direction="left-to-right" evidence="9">
        <dbReference type="Rhea" id="RHEA:67485"/>
    </physiologicalReaction>
</comment>
<dbReference type="PhylomeDB" id="B3RS47"/>
<accession>B3RS47</accession>
<dbReference type="HOGENOM" id="CLU_008108_2_0_1"/>
<keyword evidence="4" id="KW-0963">Cytoplasm</keyword>
<dbReference type="GeneID" id="6752200"/>
<dbReference type="AlphaFoldDB" id="B3RS47"/>
<dbReference type="OMA" id="PIRLCFQ"/>
<dbReference type="Pfam" id="PF05026">
    <property type="entry name" value="DCP2"/>
    <property type="match status" value="1"/>
</dbReference>
<evidence type="ECO:0000256" key="10">
    <source>
        <dbReference type="ARBA" id="ARBA00078183"/>
    </source>
</evidence>
<name>B3RS47_TRIAD</name>
<dbReference type="Gene3D" id="3.90.79.10">
    <property type="entry name" value="Nucleoside Triphosphate Pyrophosphohydrolase"/>
    <property type="match status" value="1"/>
</dbReference>
<sequence>SRFIINIEEEDREDVVRLCFQVEQAYWFYLDFFCAESANNPAMNMTGFAKINILNYFISTEFAYKVDDIIRDWKQYKSNIPVYGAILLDESVEYCLLVQGFSRSWSFPKGKINYEEDPYKCAVREVEEETGFDIEPFANVSEFIERQLHNQTIRLYIVPNVPKDTKFQPKTRHEIRKIEWFRINDLPVNKKVSEADSKRGMKPAYFFLVIAFIK</sequence>
<dbReference type="Proteomes" id="UP000009022">
    <property type="component" value="Unassembled WGS sequence"/>
</dbReference>
<dbReference type="CTD" id="6752200"/>
<evidence type="ECO:0000256" key="4">
    <source>
        <dbReference type="ARBA" id="ARBA00022490"/>
    </source>
</evidence>
<dbReference type="PROSITE" id="PS00893">
    <property type="entry name" value="NUDIX_BOX"/>
    <property type="match status" value="1"/>
</dbReference>
<comment type="similarity">
    <text evidence="3">Belongs to the Nudix hydrolase family. DCP2 subfamily.</text>
</comment>
<dbReference type="GO" id="GO:0005737">
    <property type="term" value="C:cytoplasm"/>
    <property type="evidence" value="ECO:0000318"/>
    <property type="project" value="GO_Central"/>
</dbReference>
<dbReference type="eggNOG" id="KOG2937">
    <property type="taxonomic scope" value="Eukaryota"/>
</dbReference>
<dbReference type="PANTHER" id="PTHR23114">
    <property type="entry name" value="M7GPPPN-MRNA HYDROLASE"/>
    <property type="match status" value="1"/>
</dbReference>
<dbReference type="FunFam" id="3.90.79.10:FF:000003">
    <property type="entry name" value="M7GpppN-mRNA hydrolase isoform 2"/>
    <property type="match status" value="1"/>
</dbReference>
<keyword evidence="6" id="KW-0378">Hydrolase</keyword>
<evidence type="ECO:0000256" key="7">
    <source>
        <dbReference type="ARBA" id="ARBA00022884"/>
    </source>
</evidence>
<keyword evidence="8" id="KW-0464">Manganese</keyword>
<dbReference type="SMART" id="SM01125">
    <property type="entry name" value="DCP2"/>
    <property type="match status" value="1"/>
</dbReference>
<dbReference type="Pfam" id="PF00293">
    <property type="entry name" value="NUDIX"/>
    <property type="match status" value="1"/>
</dbReference>
<organism evidence="12 13">
    <name type="scientific">Trichoplax adhaerens</name>
    <name type="common">Trichoplax reptans</name>
    <dbReference type="NCBI Taxonomy" id="10228"/>
    <lineage>
        <taxon>Eukaryota</taxon>
        <taxon>Metazoa</taxon>
        <taxon>Placozoa</taxon>
        <taxon>Uniplacotomia</taxon>
        <taxon>Trichoplacea</taxon>
        <taxon>Trichoplacidae</taxon>
        <taxon>Trichoplax</taxon>
    </lineage>
</organism>
<dbReference type="GO" id="GO:0140933">
    <property type="term" value="F:5'-(N(7)-methylguanosine 5'-triphospho)-[mRNA] hydrolase activity"/>
    <property type="evidence" value="ECO:0007669"/>
    <property type="project" value="UniProtKB-EC"/>
</dbReference>
<keyword evidence="7" id="KW-0694">RNA-binding</keyword>
<dbReference type="InterPro" id="IPR000086">
    <property type="entry name" value="NUDIX_hydrolase_dom"/>
</dbReference>
<dbReference type="PANTHER" id="PTHR23114:SF17">
    <property type="entry name" value="M7GPPPN-MRNA HYDROLASE"/>
    <property type="match status" value="1"/>
</dbReference>
<dbReference type="InterPro" id="IPR044099">
    <property type="entry name" value="Dcp2_NUDIX"/>
</dbReference>
<dbReference type="CDD" id="cd03672">
    <property type="entry name" value="NUDIX_Dcp2p_Nudt20"/>
    <property type="match status" value="1"/>
</dbReference>
<gene>
    <name evidence="12" type="ORF">TRIADDRAFT_22739</name>
</gene>
<evidence type="ECO:0000256" key="5">
    <source>
        <dbReference type="ARBA" id="ARBA00022723"/>
    </source>
</evidence>
<feature type="domain" description="Nudix hydrolase" evidence="11">
    <location>
        <begin position="78"/>
        <end position="207"/>
    </location>
</feature>
<protein>
    <recommendedName>
        <fullName evidence="10">mRNA-decapping enzyme 2</fullName>
    </recommendedName>
</protein>
<proteinExistence type="inferred from homology"/>
<keyword evidence="5" id="KW-0479">Metal-binding</keyword>
<evidence type="ECO:0000256" key="6">
    <source>
        <dbReference type="ARBA" id="ARBA00022801"/>
    </source>
</evidence>
<comment type="cofactor">
    <cofactor evidence="1">
        <name>Mn(2+)</name>
        <dbReference type="ChEBI" id="CHEBI:29035"/>
    </cofactor>
</comment>
<dbReference type="RefSeq" id="XP_002110987.1">
    <property type="nucleotide sequence ID" value="XM_002110951.1"/>
</dbReference>
<dbReference type="InParanoid" id="B3RS47"/>
<evidence type="ECO:0000259" key="11">
    <source>
        <dbReference type="PROSITE" id="PS51462"/>
    </source>
</evidence>